<evidence type="ECO:0000256" key="5">
    <source>
        <dbReference type="ARBA" id="ARBA00022679"/>
    </source>
</evidence>
<dbReference type="Pfam" id="PF02424">
    <property type="entry name" value="ApbE"/>
    <property type="match status" value="1"/>
</dbReference>
<dbReference type="PIRSF" id="PIRSF006268">
    <property type="entry name" value="ApbE"/>
    <property type="match status" value="1"/>
</dbReference>
<accession>A0ABW4E3F4</accession>
<dbReference type="GO" id="GO:0016740">
    <property type="term" value="F:transferase activity"/>
    <property type="evidence" value="ECO:0007669"/>
    <property type="project" value="UniProtKB-KW"/>
</dbReference>
<keyword evidence="4 11" id="KW-0285">Flavoprotein</keyword>
<comment type="cofactor">
    <cofactor evidence="1">
        <name>Mg(2+)</name>
        <dbReference type="ChEBI" id="CHEBI:18420"/>
    </cofactor>
</comment>
<dbReference type="EMBL" id="JBHTON010000001">
    <property type="protein sequence ID" value="MFD1483691.1"/>
    <property type="molecule type" value="Genomic_DNA"/>
</dbReference>
<dbReference type="EC" id="2.7.1.180" evidence="2 11"/>
<dbReference type="InterPro" id="IPR024932">
    <property type="entry name" value="ApbE"/>
</dbReference>
<dbReference type="PANTHER" id="PTHR30040">
    <property type="entry name" value="THIAMINE BIOSYNTHESIS LIPOPROTEIN APBE"/>
    <property type="match status" value="1"/>
</dbReference>
<evidence type="ECO:0000256" key="6">
    <source>
        <dbReference type="ARBA" id="ARBA00022723"/>
    </source>
</evidence>
<comment type="catalytic activity">
    <reaction evidence="10 11">
        <text>L-threonyl-[protein] + FAD = FMN-L-threonyl-[protein] + AMP + H(+)</text>
        <dbReference type="Rhea" id="RHEA:36847"/>
        <dbReference type="Rhea" id="RHEA-COMP:11060"/>
        <dbReference type="Rhea" id="RHEA-COMP:11061"/>
        <dbReference type="ChEBI" id="CHEBI:15378"/>
        <dbReference type="ChEBI" id="CHEBI:30013"/>
        <dbReference type="ChEBI" id="CHEBI:57692"/>
        <dbReference type="ChEBI" id="CHEBI:74257"/>
        <dbReference type="ChEBI" id="CHEBI:456215"/>
        <dbReference type="EC" id="2.7.1.180"/>
    </reaction>
</comment>
<gene>
    <name evidence="12" type="ORF">ACFQ5J_00315</name>
</gene>
<evidence type="ECO:0000256" key="9">
    <source>
        <dbReference type="ARBA" id="ARBA00031306"/>
    </source>
</evidence>
<protein>
    <recommendedName>
        <fullName evidence="3 11">FAD:protein FMN transferase</fullName>
        <ecNumber evidence="2 11">2.7.1.180</ecNumber>
    </recommendedName>
    <alternativeName>
        <fullName evidence="9 11">Flavin transferase</fullName>
    </alternativeName>
</protein>
<evidence type="ECO:0000313" key="13">
    <source>
        <dbReference type="Proteomes" id="UP001597252"/>
    </source>
</evidence>
<comment type="similarity">
    <text evidence="11">Belongs to the ApbE family.</text>
</comment>
<comment type="caution">
    <text evidence="12">The sequence shown here is derived from an EMBL/GenBank/DDBJ whole genome shotgun (WGS) entry which is preliminary data.</text>
</comment>
<reference evidence="13" key="1">
    <citation type="journal article" date="2019" name="Int. J. Syst. Evol. Microbiol.">
        <title>The Global Catalogue of Microorganisms (GCM) 10K type strain sequencing project: providing services to taxonomists for standard genome sequencing and annotation.</title>
        <authorList>
            <consortium name="The Broad Institute Genomics Platform"/>
            <consortium name="The Broad Institute Genome Sequencing Center for Infectious Disease"/>
            <person name="Wu L."/>
            <person name="Ma J."/>
        </authorList>
    </citation>
    <scope>NUCLEOTIDE SEQUENCE [LARGE SCALE GENOMIC DNA]</scope>
    <source>
        <strain evidence="13">CCM 8903</strain>
    </source>
</reference>
<organism evidence="12 13">
    <name type="scientific">Lacticaseibacillus baoqingensis</name>
    <dbReference type="NCBI Taxonomy" id="2486013"/>
    <lineage>
        <taxon>Bacteria</taxon>
        <taxon>Bacillati</taxon>
        <taxon>Bacillota</taxon>
        <taxon>Bacilli</taxon>
        <taxon>Lactobacillales</taxon>
        <taxon>Lactobacillaceae</taxon>
        <taxon>Lacticaseibacillus</taxon>
    </lineage>
</organism>
<evidence type="ECO:0000256" key="3">
    <source>
        <dbReference type="ARBA" id="ARBA00016337"/>
    </source>
</evidence>
<evidence type="ECO:0000256" key="4">
    <source>
        <dbReference type="ARBA" id="ARBA00022630"/>
    </source>
</evidence>
<proteinExistence type="inferred from homology"/>
<dbReference type="Proteomes" id="UP001597252">
    <property type="component" value="Unassembled WGS sequence"/>
</dbReference>
<evidence type="ECO:0000256" key="7">
    <source>
        <dbReference type="ARBA" id="ARBA00022827"/>
    </source>
</evidence>
<keyword evidence="5 11" id="KW-0808">Transferase</keyword>
<sequence length="309" mass="33315">MMRQTMKQTKVGHGLGTTITLTAYGEMTAAALDAAFALIAEYEDRLTVNRQVSEVMAINHAAGQHPVAVSHATFQLVQRAVLASRENFGFNALIGPLVKLWAIGFADAHVPADQAIAARQKLIDPMQVQLDAAAQTVFLLQPGMELDLGGIAKGEIADRVADLWRAYGVASGIIDLGGNLVFVGTSPHRLDGQWVIGVQDPQRPRHEEVGRVILPACTAVTSGIYERFLIVDGQQYHHLLDSRTGKPLQTKLSGVTVFAEQSVVAETEAKRLFFAGQPIAGWTKTPGIFGAVFVYQDGHVQADGVNLQQ</sequence>
<evidence type="ECO:0000313" key="12">
    <source>
        <dbReference type="EMBL" id="MFD1483691.1"/>
    </source>
</evidence>
<keyword evidence="6 11" id="KW-0479">Metal-binding</keyword>
<evidence type="ECO:0000256" key="10">
    <source>
        <dbReference type="ARBA" id="ARBA00048540"/>
    </source>
</evidence>
<dbReference type="Gene3D" id="3.10.520.10">
    <property type="entry name" value="ApbE-like domains"/>
    <property type="match status" value="1"/>
</dbReference>
<evidence type="ECO:0000256" key="2">
    <source>
        <dbReference type="ARBA" id="ARBA00011955"/>
    </source>
</evidence>
<evidence type="ECO:0000256" key="1">
    <source>
        <dbReference type="ARBA" id="ARBA00001946"/>
    </source>
</evidence>
<evidence type="ECO:0000256" key="8">
    <source>
        <dbReference type="ARBA" id="ARBA00022842"/>
    </source>
</evidence>
<dbReference type="InterPro" id="IPR003374">
    <property type="entry name" value="ApbE-like_sf"/>
</dbReference>
<keyword evidence="13" id="KW-1185">Reference proteome</keyword>
<evidence type="ECO:0000256" key="11">
    <source>
        <dbReference type="PIRNR" id="PIRNR006268"/>
    </source>
</evidence>
<dbReference type="PANTHER" id="PTHR30040:SF2">
    <property type="entry name" value="FAD:PROTEIN FMN TRANSFERASE"/>
    <property type="match status" value="1"/>
</dbReference>
<keyword evidence="8 11" id="KW-0460">Magnesium</keyword>
<name>A0ABW4E3F4_9LACO</name>
<dbReference type="RefSeq" id="WP_125750264.1">
    <property type="nucleotide sequence ID" value="NZ_JBHTON010000001.1"/>
</dbReference>
<keyword evidence="7 11" id="KW-0274">FAD</keyword>
<dbReference type="SUPFAM" id="SSF143631">
    <property type="entry name" value="ApbE-like"/>
    <property type="match status" value="1"/>
</dbReference>